<dbReference type="EMBL" id="JACGCM010000427">
    <property type="protein sequence ID" value="KAF6172515.1"/>
    <property type="molecule type" value="Genomic_DNA"/>
</dbReference>
<gene>
    <name evidence="1" type="ORF">GIB67_007028</name>
</gene>
<organism evidence="1 2">
    <name type="scientific">Kingdonia uniflora</name>
    <dbReference type="NCBI Taxonomy" id="39325"/>
    <lineage>
        <taxon>Eukaryota</taxon>
        <taxon>Viridiplantae</taxon>
        <taxon>Streptophyta</taxon>
        <taxon>Embryophyta</taxon>
        <taxon>Tracheophyta</taxon>
        <taxon>Spermatophyta</taxon>
        <taxon>Magnoliopsida</taxon>
        <taxon>Ranunculales</taxon>
        <taxon>Circaeasteraceae</taxon>
        <taxon>Kingdonia</taxon>
    </lineage>
</organism>
<evidence type="ECO:0000313" key="1">
    <source>
        <dbReference type="EMBL" id="KAF6172515.1"/>
    </source>
</evidence>
<protein>
    <submittedName>
        <fullName evidence="1">Uncharacterized protein</fullName>
    </submittedName>
</protein>
<name>A0A7J7NZ92_9MAGN</name>
<dbReference type="Pfam" id="PF25111">
    <property type="entry name" value="AtTam9"/>
    <property type="match status" value="1"/>
</dbReference>
<proteinExistence type="predicted"/>
<evidence type="ECO:0000313" key="2">
    <source>
        <dbReference type="Proteomes" id="UP000541444"/>
    </source>
</evidence>
<comment type="caution">
    <text evidence="1">The sequence shown here is derived from an EMBL/GenBank/DDBJ whole genome shotgun (WGS) entry which is preliminary data.</text>
</comment>
<sequence length="89" mass="10326">MPVYCGPSDSVLMGSKPIKQKKEDILVKVVPPLDPAYVRWLTRDLERIYGFTPRNPTAIKPPEHYIEYMRLSGWLDLDLNDPDLAHLYK</sequence>
<reference evidence="1 2" key="1">
    <citation type="journal article" date="2020" name="IScience">
        <title>Genome Sequencing of the Endangered Kingdonia uniflora (Circaeasteraceae, Ranunculales) Reveals Potential Mechanisms of Evolutionary Specialization.</title>
        <authorList>
            <person name="Sun Y."/>
            <person name="Deng T."/>
            <person name="Zhang A."/>
            <person name="Moore M.J."/>
            <person name="Landis J.B."/>
            <person name="Lin N."/>
            <person name="Zhang H."/>
            <person name="Zhang X."/>
            <person name="Huang J."/>
            <person name="Zhang X."/>
            <person name="Sun H."/>
            <person name="Wang H."/>
        </authorList>
    </citation>
    <scope>NUCLEOTIDE SEQUENCE [LARGE SCALE GENOMIC DNA]</scope>
    <source>
        <strain evidence="1">TB1705</strain>
        <tissue evidence="1">Leaf</tissue>
    </source>
</reference>
<accession>A0A7J7NZ92</accession>
<dbReference type="InterPro" id="IPR056895">
    <property type="entry name" value="AtTam9"/>
</dbReference>
<dbReference type="AlphaFoldDB" id="A0A7J7NZ92"/>
<keyword evidence="2" id="KW-1185">Reference proteome</keyword>
<dbReference type="OrthoDB" id="722701at2759"/>
<dbReference type="Proteomes" id="UP000541444">
    <property type="component" value="Unassembled WGS sequence"/>
</dbReference>